<dbReference type="SUPFAM" id="SSF51735">
    <property type="entry name" value="NAD(P)-binding Rossmann-fold domains"/>
    <property type="match status" value="1"/>
</dbReference>
<dbReference type="GeneID" id="24892719"/>
<accession>A0A0E3SP12</accession>
<gene>
    <name evidence="3" type="ORF">MCMEM_0243</name>
</gene>
<reference evidence="3 4" key="1">
    <citation type="submission" date="2014-07" db="EMBL/GenBank/DDBJ databases">
        <title>Methanogenic archaea and the global carbon cycle.</title>
        <authorList>
            <person name="Henriksen J.R."/>
            <person name="Luke J."/>
            <person name="Reinhart S."/>
            <person name="Benedict M.N."/>
            <person name="Youngblut N.D."/>
            <person name="Metcalf M.E."/>
            <person name="Whitaker R.J."/>
            <person name="Metcalf W.W."/>
        </authorList>
    </citation>
    <scope>NUCLEOTIDE SEQUENCE [LARGE SCALE GENOMIC DNA]</scope>
    <source>
        <strain evidence="3 4">MM1</strain>
    </source>
</reference>
<dbReference type="PANTHER" id="PTHR43318:SF2">
    <property type="entry name" value="UDP-N-ACETYLGLUCOSAMINE 4,6-DEHYDRATASE (INVERTING)"/>
    <property type="match status" value="1"/>
</dbReference>
<name>A0A0E3SP12_METMT</name>
<dbReference type="HOGENOM" id="CLU_013560_4_1_2"/>
<dbReference type="KEGG" id="mmet:MCMEM_0243"/>
<dbReference type="InterPro" id="IPR003869">
    <property type="entry name" value="Polysac_CapD-like"/>
</dbReference>
<proteinExistence type="inferred from homology"/>
<dbReference type="InterPro" id="IPR036291">
    <property type="entry name" value="NAD(P)-bd_dom_sf"/>
</dbReference>
<dbReference type="Pfam" id="PF02719">
    <property type="entry name" value="Polysacc_synt_2"/>
    <property type="match status" value="1"/>
</dbReference>
<dbReference type="GO" id="GO:0016829">
    <property type="term" value="F:lyase activity"/>
    <property type="evidence" value="ECO:0007669"/>
    <property type="project" value="UniProtKB-KW"/>
</dbReference>
<dbReference type="InterPro" id="IPR051203">
    <property type="entry name" value="Polysaccharide_Synthase-Rel"/>
</dbReference>
<evidence type="ECO:0000313" key="3">
    <source>
        <dbReference type="EMBL" id="AKB84296.1"/>
    </source>
</evidence>
<sequence length="328" mass="36644">MENIFAGKTILVTGGTGSIGKEIVNQVLQYDINKVVVFSRDEIKHFVLKNLIVDSRLDTFVGDVRDPSSLARLFDRYNFDIIYHAAAMKHVVVCENHPHECAYTNIFGTQNVIDAAIRNEVPKLVTISTDKASSPVNVMGCTKYIAETITLNANYSCVRFGNVANSRGSVIPIFLDCLVNGTPLTLTDPEVTRFVFKIPDAVKLVLSATKYSSGGDLFILKMKAFKLGDLLDVLVNKIVPRLGIDKEQIIINKIGLLPGEKLHEDLLNESELSRVYEMQDMYVVLKEHESSSRSDLAEINLMSYTSSDVELISKDELESFILDYLRNK</sequence>
<dbReference type="OrthoDB" id="4907at2157"/>
<dbReference type="CDD" id="cd05237">
    <property type="entry name" value="UDP_invert_4-6DH_SDR_e"/>
    <property type="match status" value="1"/>
</dbReference>
<dbReference type="PANTHER" id="PTHR43318">
    <property type="entry name" value="UDP-N-ACETYLGLUCOSAMINE 4,6-DEHYDRATASE"/>
    <property type="match status" value="1"/>
</dbReference>
<keyword evidence="3" id="KW-0456">Lyase</keyword>
<organism evidence="3 4">
    <name type="scientific">Methanococcoides methylutens MM1</name>
    <dbReference type="NCBI Taxonomy" id="1434104"/>
    <lineage>
        <taxon>Archaea</taxon>
        <taxon>Methanobacteriati</taxon>
        <taxon>Methanobacteriota</taxon>
        <taxon>Stenosarchaea group</taxon>
        <taxon>Methanomicrobia</taxon>
        <taxon>Methanosarcinales</taxon>
        <taxon>Methanosarcinaceae</taxon>
        <taxon>Methanococcoides</taxon>
    </lineage>
</organism>
<evidence type="ECO:0000259" key="2">
    <source>
        <dbReference type="Pfam" id="PF02719"/>
    </source>
</evidence>
<comment type="similarity">
    <text evidence="1">Belongs to the polysaccharide synthase family.</text>
</comment>
<evidence type="ECO:0000256" key="1">
    <source>
        <dbReference type="ARBA" id="ARBA00007430"/>
    </source>
</evidence>
<dbReference type="EC" id="4.2.1.-" evidence="3"/>
<keyword evidence="4" id="KW-1185">Reference proteome</keyword>
<protein>
    <submittedName>
        <fullName evidence="3">UDP-N-acetylglucosamine 4,6-dehydratase</fullName>
        <ecNumber evidence="3">4.2.1.-</ecNumber>
    </submittedName>
</protein>
<feature type="domain" description="Polysaccharide biosynthesis protein CapD-like" evidence="2">
    <location>
        <begin position="10"/>
        <end position="284"/>
    </location>
</feature>
<evidence type="ECO:0000313" key="4">
    <source>
        <dbReference type="Proteomes" id="UP000033048"/>
    </source>
</evidence>
<dbReference type="STRING" id="1434104.MCMEM_0243"/>
<dbReference type="Proteomes" id="UP000033048">
    <property type="component" value="Chromosome"/>
</dbReference>
<dbReference type="PATRIC" id="fig|1434104.5.peg.256"/>
<dbReference type="Gene3D" id="3.40.50.720">
    <property type="entry name" value="NAD(P)-binding Rossmann-like Domain"/>
    <property type="match status" value="1"/>
</dbReference>
<dbReference type="RefSeq" id="WP_048204521.1">
    <property type="nucleotide sequence ID" value="NZ_CP009518.1"/>
</dbReference>
<dbReference type="AlphaFoldDB" id="A0A0E3SP12"/>
<dbReference type="EMBL" id="CP009518">
    <property type="protein sequence ID" value="AKB84296.1"/>
    <property type="molecule type" value="Genomic_DNA"/>
</dbReference>